<name>A0A1S8D1B0_9PROT</name>
<evidence type="ECO:0000313" key="1">
    <source>
        <dbReference type="EMBL" id="ONH82082.1"/>
    </source>
</evidence>
<organism evidence="1 2">
    <name type="scientific">Roseomonas mucosa</name>
    <dbReference type="NCBI Taxonomy" id="207340"/>
    <lineage>
        <taxon>Bacteria</taxon>
        <taxon>Pseudomonadati</taxon>
        <taxon>Pseudomonadota</taxon>
        <taxon>Alphaproteobacteria</taxon>
        <taxon>Acetobacterales</taxon>
        <taxon>Roseomonadaceae</taxon>
        <taxon>Roseomonas</taxon>
    </lineage>
</organism>
<accession>A0A1S8D1B0</accession>
<reference evidence="1" key="1">
    <citation type="submission" date="2016-12" db="EMBL/GenBank/DDBJ databases">
        <title>Draft genome sequence of Roseomonas mucosa strain AU37, isolated from a peripheral intravenous catheter.</title>
        <authorList>
            <person name="Choudhury M.A."/>
            <person name="Sidjabat H.E."/>
            <person name="Wailan A.M."/>
            <person name="Zhang L."/>
            <person name="Marsh N.M."/>
            <person name="Rickard C.M."/>
            <person name="Davies M."/>
            <person name="Mcmillan D.J."/>
        </authorList>
    </citation>
    <scope>NUCLEOTIDE SEQUENCE [LARGE SCALE GENOMIC DNA]</scope>
    <source>
        <strain evidence="1">AU37</strain>
    </source>
</reference>
<dbReference type="EMBL" id="LLWF02000073">
    <property type="protein sequence ID" value="ONH82082.1"/>
    <property type="molecule type" value="Genomic_DNA"/>
</dbReference>
<dbReference type="AlphaFoldDB" id="A0A1S8D1B0"/>
<evidence type="ECO:0000313" key="2">
    <source>
        <dbReference type="Proteomes" id="UP000054844"/>
    </source>
</evidence>
<comment type="caution">
    <text evidence="1">The sequence shown here is derived from an EMBL/GenBank/DDBJ whole genome shotgun (WGS) entry which is preliminary data.</text>
</comment>
<sequence length="38" mass="4361">MALVEPFPFDPARTGRPRSWPMRLLLDAILYVLRTGCT</sequence>
<keyword evidence="2" id="KW-1185">Reference proteome</keyword>
<gene>
    <name evidence="1" type="ORF">APZ41_016490</name>
</gene>
<dbReference type="Proteomes" id="UP000054844">
    <property type="component" value="Unassembled WGS sequence"/>
</dbReference>
<protein>
    <recommendedName>
        <fullName evidence="3">Transposase</fullName>
    </recommendedName>
</protein>
<evidence type="ECO:0008006" key="3">
    <source>
        <dbReference type="Google" id="ProtNLM"/>
    </source>
</evidence>
<proteinExistence type="predicted"/>